<feature type="transmembrane region" description="Helical" evidence="6">
    <location>
        <begin position="149"/>
        <end position="170"/>
    </location>
</feature>
<evidence type="ECO:0000256" key="2">
    <source>
        <dbReference type="ARBA" id="ARBA00022475"/>
    </source>
</evidence>
<evidence type="ECO:0000256" key="3">
    <source>
        <dbReference type="ARBA" id="ARBA00022692"/>
    </source>
</evidence>
<accession>A0A0C5VJQ0</accession>
<dbReference type="InterPro" id="IPR001123">
    <property type="entry name" value="LeuE-type"/>
</dbReference>
<dbReference type="EMBL" id="CP007142">
    <property type="protein sequence ID" value="AJQ94887.1"/>
    <property type="molecule type" value="Genomic_DNA"/>
</dbReference>
<comment type="subcellular location">
    <subcellularLocation>
        <location evidence="1">Cell membrane</location>
        <topology evidence="1">Multi-pass membrane protein</topology>
    </subcellularLocation>
</comment>
<feature type="transmembrane region" description="Helical" evidence="6">
    <location>
        <begin position="113"/>
        <end position="137"/>
    </location>
</feature>
<dbReference type="Pfam" id="PF01810">
    <property type="entry name" value="LysE"/>
    <property type="match status" value="1"/>
</dbReference>
<keyword evidence="3 6" id="KW-0812">Transmembrane</keyword>
<gene>
    <name evidence="7" type="ORF">YC6258_02849</name>
</gene>
<dbReference type="GO" id="GO:0005886">
    <property type="term" value="C:plasma membrane"/>
    <property type="evidence" value="ECO:0007669"/>
    <property type="project" value="UniProtKB-SubCell"/>
</dbReference>
<feature type="transmembrane region" description="Helical" evidence="6">
    <location>
        <begin position="182"/>
        <end position="203"/>
    </location>
</feature>
<dbReference type="OrthoDB" id="9804822at2"/>
<evidence type="ECO:0000256" key="4">
    <source>
        <dbReference type="ARBA" id="ARBA00022989"/>
    </source>
</evidence>
<keyword evidence="8" id="KW-1185">Reference proteome</keyword>
<dbReference type="PANTHER" id="PTHR30086:SF19">
    <property type="entry name" value="THREONINE EFFLUX PROTEIN"/>
    <property type="match status" value="1"/>
</dbReference>
<evidence type="ECO:0000313" key="7">
    <source>
        <dbReference type="EMBL" id="AJQ94887.1"/>
    </source>
</evidence>
<dbReference type="PATRIC" id="fig|1445510.3.peg.2819"/>
<evidence type="ECO:0000313" key="8">
    <source>
        <dbReference type="Proteomes" id="UP000032266"/>
    </source>
</evidence>
<keyword evidence="5 6" id="KW-0472">Membrane</keyword>
<evidence type="ECO:0000256" key="5">
    <source>
        <dbReference type="ARBA" id="ARBA00023136"/>
    </source>
</evidence>
<sequence>MDEINYAVILAAALVATASPGPATLAIAGTSMNQGRMRGITLASGILSGSLVWSCSAAFGLGAVMYANVWLFEMLRYAGAGYLLFLALKSLLSARHNNRPRIVENAPVSIPQTYLKGLAIHLTNPKAILFFSALYAIGIPHNTSIAGLWSVIIAVGVQSSFVFIGYALLFSTGRAQAIYLRLSRWFDLIFGMFFGIAGIKVLVSTLDS</sequence>
<dbReference type="GO" id="GO:0015171">
    <property type="term" value="F:amino acid transmembrane transporter activity"/>
    <property type="evidence" value="ECO:0007669"/>
    <property type="project" value="TreeGrafter"/>
</dbReference>
<dbReference type="KEGG" id="gsn:YC6258_02849"/>
<protein>
    <submittedName>
        <fullName evidence="7">Putative threonine efflux protein</fullName>
    </submittedName>
</protein>
<feature type="transmembrane region" description="Helical" evidence="6">
    <location>
        <begin position="40"/>
        <end position="68"/>
    </location>
</feature>
<keyword evidence="2" id="KW-1003">Cell membrane</keyword>
<name>A0A0C5VJQ0_9GAMM</name>
<proteinExistence type="predicted"/>
<dbReference type="Proteomes" id="UP000032266">
    <property type="component" value="Chromosome"/>
</dbReference>
<evidence type="ECO:0000256" key="1">
    <source>
        <dbReference type="ARBA" id="ARBA00004651"/>
    </source>
</evidence>
<reference evidence="7 8" key="1">
    <citation type="submission" date="2014-01" db="EMBL/GenBank/DDBJ databases">
        <title>Full genme sequencing of cellulolytic bacterium Gynuella sunshinyii YC6258T gen. nov., sp. nov.</title>
        <authorList>
            <person name="Khan H."/>
            <person name="Chung E.J."/>
            <person name="Chung Y.R."/>
        </authorList>
    </citation>
    <scope>NUCLEOTIDE SEQUENCE [LARGE SCALE GENOMIC DNA]</scope>
    <source>
        <strain evidence="7 8">YC6258</strain>
    </source>
</reference>
<dbReference type="STRING" id="1445510.YC6258_02849"/>
<dbReference type="RefSeq" id="WP_044617324.1">
    <property type="nucleotide sequence ID" value="NZ_CP007142.1"/>
</dbReference>
<dbReference type="HOGENOM" id="CLU_079569_0_0_6"/>
<dbReference type="AlphaFoldDB" id="A0A0C5VJQ0"/>
<feature type="transmembrane region" description="Helical" evidence="6">
    <location>
        <begin position="74"/>
        <end position="92"/>
    </location>
</feature>
<keyword evidence="4 6" id="KW-1133">Transmembrane helix</keyword>
<organism evidence="7 8">
    <name type="scientific">Gynuella sunshinyii YC6258</name>
    <dbReference type="NCBI Taxonomy" id="1445510"/>
    <lineage>
        <taxon>Bacteria</taxon>
        <taxon>Pseudomonadati</taxon>
        <taxon>Pseudomonadota</taxon>
        <taxon>Gammaproteobacteria</taxon>
        <taxon>Oceanospirillales</taxon>
        <taxon>Saccharospirillaceae</taxon>
        <taxon>Gynuella</taxon>
    </lineage>
</organism>
<evidence type="ECO:0000256" key="6">
    <source>
        <dbReference type="SAM" id="Phobius"/>
    </source>
</evidence>
<feature type="transmembrane region" description="Helical" evidence="6">
    <location>
        <begin position="6"/>
        <end position="28"/>
    </location>
</feature>
<dbReference type="PANTHER" id="PTHR30086">
    <property type="entry name" value="ARGININE EXPORTER PROTEIN ARGO"/>
    <property type="match status" value="1"/>
</dbReference>